<dbReference type="OrthoDB" id="9772097at2"/>
<dbReference type="Proteomes" id="UP000011717">
    <property type="component" value="Unassembled WGS sequence"/>
</dbReference>
<feature type="signal peptide" evidence="1">
    <location>
        <begin position="1"/>
        <end position="22"/>
    </location>
</feature>
<keyword evidence="3" id="KW-1185">Reference proteome</keyword>
<dbReference type="AlphaFoldDB" id="M2SGL7"/>
<dbReference type="RefSeq" id="WP_008599896.1">
    <property type="nucleotide sequence ID" value="NZ_AMRV01000001.1"/>
</dbReference>
<reference evidence="2 3" key="1">
    <citation type="journal article" date="2013" name="Genome Announc.">
        <title>Draft Genome Sequence of Strain JLT2015T, Belonging to the Family Sphingomonadaceae of the Alphaproteobacteria.</title>
        <authorList>
            <person name="Tang K."/>
            <person name="Liu K."/>
            <person name="Li S."/>
            <person name="Jiao N."/>
        </authorList>
    </citation>
    <scope>NUCLEOTIDE SEQUENCE [LARGE SCALE GENOMIC DNA]</scope>
    <source>
        <strain evidence="2 3">JLT2015</strain>
    </source>
</reference>
<keyword evidence="1" id="KW-0732">Signal</keyword>
<dbReference type="InterPro" id="IPR008972">
    <property type="entry name" value="Cupredoxin"/>
</dbReference>
<accession>M2SGL7</accession>
<organism evidence="2 3">
    <name type="scientific">Pacificimonas flava</name>
    <dbReference type="NCBI Taxonomy" id="1234595"/>
    <lineage>
        <taxon>Bacteria</taxon>
        <taxon>Pseudomonadati</taxon>
        <taxon>Pseudomonadota</taxon>
        <taxon>Alphaproteobacteria</taxon>
        <taxon>Sphingomonadales</taxon>
        <taxon>Sphingosinicellaceae</taxon>
        <taxon>Pacificimonas</taxon>
    </lineage>
</organism>
<dbReference type="SUPFAM" id="SSF49503">
    <property type="entry name" value="Cupredoxins"/>
    <property type="match status" value="1"/>
</dbReference>
<evidence type="ECO:0000256" key="1">
    <source>
        <dbReference type="SAM" id="SignalP"/>
    </source>
</evidence>
<sequence>MKTVLALCIAAFALAAAPRAAAADLELRIVDSAGRPVPGAVVTVYPDAGLPSGPVQFDWEYQIQQRDIAFSPHVLIVPKGAEVSFPNLDRVRHHVYSFSRPNDFEIKLYGREDDRRVSFRHTGAVAMGCNIHDEMSAFIKVVDTPFAAKSGTDGAVRIGGIPAGGASVRIWHPDLRVKNNELTQTLSFPAGAKRLAIDLRR</sequence>
<dbReference type="Gene3D" id="2.60.40.420">
    <property type="entry name" value="Cupredoxins - blue copper proteins"/>
    <property type="match status" value="1"/>
</dbReference>
<evidence type="ECO:0000313" key="3">
    <source>
        <dbReference type="Proteomes" id="UP000011717"/>
    </source>
</evidence>
<evidence type="ECO:0000313" key="2">
    <source>
        <dbReference type="EMBL" id="EMD84520.1"/>
    </source>
</evidence>
<proteinExistence type="predicted"/>
<dbReference type="EMBL" id="AMRV01000001">
    <property type="protein sequence ID" value="EMD84520.1"/>
    <property type="molecule type" value="Genomic_DNA"/>
</dbReference>
<name>M2SGL7_9SPHN</name>
<feature type="chain" id="PRO_5004025762" evidence="1">
    <location>
        <begin position="23"/>
        <end position="201"/>
    </location>
</feature>
<gene>
    <name evidence="2" type="ORF">C725_0450</name>
</gene>
<comment type="caution">
    <text evidence="2">The sequence shown here is derived from an EMBL/GenBank/DDBJ whole genome shotgun (WGS) entry which is preliminary data.</text>
</comment>
<protein>
    <submittedName>
        <fullName evidence="2">Plastocyanin/azurin family domain protein</fullName>
    </submittedName>
</protein>